<dbReference type="InterPro" id="IPR035958">
    <property type="entry name" value="SecB-like_sf"/>
</dbReference>
<dbReference type="GO" id="GO:0051262">
    <property type="term" value="P:protein tetramerization"/>
    <property type="evidence" value="ECO:0007669"/>
    <property type="project" value="InterPro"/>
</dbReference>
<dbReference type="Proteomes" id="UP000248555">
    <property type="component" value="Unassembled WGS sequence"/>
</dbReference>
<protein>
    <submittedName>
        <fullName evidence="2">Preprotein translocase subunit SecB</fullName>
    </submittedName>
</protein>
<gene>
    <name evidence="2" type="ORF">B0I26_1041</name>
</gene>
<dbReference type="EMBL" id="QLMH01000004">
    <property type="protein sequence ID" value="RAK20350.1"/>
    <property type="molecule type" value="Genomic_DNA"/>
</dbReference>
<keyword evidence="3" id="KW-1185">Reference proteome</keyword>
<evidence type="ECO:0000313" key="2">
    <source>
        <dbReference type="EMBL" id="RAK20350.1"/>
    </source>
</evidence>
<name>A0A327YH94_9BACL</name>
<proteinExistence type="inferred from homology"/>
<dbReference type="GO" id="GO:0015031">
    <property type="term" value="P:protein transport"/>
    <property type="evidence" value="ECO:0007669"/>
    <property type="project" value="InterPro"/>
</dbReference>
<accession>A0A327YH94</accession>
<dbReference type="SUPFAM" id="SSF54611">
    <property type="entry name" value="SecB-like"/>
    <property type="match status" value="1"/>
</dbReference>
<reference evidence="2 3" key="1">
    <citation type="submission" date="2018-06" db="EMBL/GenBank/DDBJ databases">
        <title>Genomic Encyclopedia of Type Strains, Phase III (KMG-III): the genomes of soil and plant-associated and newly described type strains.</title>
        <authorList>
            <person name="Whitman W."/>
        </authorList>
    </citation>
    <scope>NUCLEOTIDE SEQUENCE [LARGE SCALE GENOMIC DNA]</scope>
    <source>
        <strain evidence="2 3">CGMCC 1.8979</strain>
    </source>
</reference>
<dbReference type="AlphaFoldDB" id="A0A327YH94"/>
<comment type="caution">
    <text evidence="2">The sequence shown here is derived from an EMBL/GenBank/DDBJ whole genome shotgun (WGS) entry which is preliminary data.</text>
</comment>
<sequence>MDNHQAYELYVLAKTNIQLKEASLESVHIDKIKPLQNGKYMNEIIFGKRLELINEKEIDAFLRTVVNSREEDSGDVVLKIEIIYRGRFVTKTSISKQQLEHWTDIQTVPQLLPYTRSLIASLTSHMSIAPIVLPTMDILESLKLNHENQSVGE</sequence>
<evidence type="ECO:0000256" key="1">
    <source>
        <dbReference type="ARBA" id="ARBA00009990"/>
    </source>
</evidence>
<dbReference type="InterPro" id="IPR003708">
    <property type="entry name" value="SecB"/>
</dbReference>
<dbReference type="Gene3D" id="3.10.420.10">
    <property type="entry name" value="SecB-like"/>
    <property type="match status" value="1"/>
</dbReference>
<dbReference type="GO" id="GO:0051082">
    <property type="term" value="F:unfolded protein binding"/>
    <property type="evidence" value="ECO:0007669"/>
    <property type="project" value="InterPro"/>
</dbReference>
<organism evidence="2 3">
    <name type="scientific">Paranoxybacillus vitaminiphilus</name>
    <dbReference type="NCBI Taxonomy" id="581036"/>
    <lineage>
        <taxon>Bacteria</taxon>
        <taxon>Bacillati</taxon>
        <taxon>Bacillota</taxon>
        <taxon>Bacilli</taxon>
        <taxon>Bacillales</taxon>
        <taxon>Anoxybacillaceae</taxon>
        <taxon>Paranoxybacillus</taxon>
    </lineage>
</organism>
<evidence type="ECO:0000313" key="3">
    <source>
        <dbReference type="Proteomes" id="UP000248555"/>
    </source>
</evidence>
<dbReference type="RefSeq" id="WP_181502758.1">
    <property type="nucleotide sequence ID" value="NZ_QLMH01000004.1"/>
</dbReference>
<comment type="similarity">
    <text evidence="1">Belongs to the SecB family.</text>
</comment>
<dbReference type="Pfam" id="PF02556">
    <property type="entry name" value="SecB"/>
    <property type="match status" value="1"/>
</dbReference>